<evidence type="ECO:0000313" key="5">
    <source>
        <dbReference type="EMBL" id="OGK17397.1"/>
    </source>
</evidence>
<dbReference type="InterPro" id="IPR008991">
    <property type="entry name" value="Translation_prot_SH3-like_sf"/>
</dbReference>
<comment type="similarity">
    <text evidence="1 4">Belongs to the bacterial ribosomal protein bL19 family.</text>
</comment>
<dbReference type="PRINTS" id="PR00061">
    <property type="entry name" value="RIBOSOMALL19"/>
</dbReference>
<dbReference type="GO" id="GO:0003735">
    <property type="term" value="F:structural constituent of ribosome"/>
    <property type="evidence" value="ECO:0007669"/>
    <property type="project" value="InterPro"/>
</dbReference>
<proteinExistence type="inferred from homology"/>
<dbReference type="GO" id="GO:0022625">
    <property type="term" value="C:cytosolic large ribosomal subunit"/>
    <property type="evidence" value="ECO:0007669"/>
    <property type="project" value="TreeGrafter"/>
</dbReference>
<evidence type="ECO:0000313" key="6">
    <source>
        <dbReference type="Proteomes" id="UP000178372"/>
    </source>
</evidence>
<accession>A0A1F7GER4</accession>
<dbReference type="AlphaFoldDB" id="A0A1F7GER4"/>
<comment type="function">
    <text evidence="4">This protein is located at the 30S-50S ribosomal subunit interface and may play a role in the structure and function of the aminoacyl-tRNA binding site.</text>
</comment>
<evidence type="ECO:0000256" key="4">
    <source>
        <dbReference type="RuleBase" id="RU000559"/>
    </source>
</evidence>
<gene>
    <name evidence="5" type="ORF">A2690_00185</name>
</gene>
<dbReference type="PANTHER" id="PTHR15680:SF9">
    <property type="entry name" value="LARGE RIBOSOMAL SUBUNIT PROTEIN BL19M"/>
    <property type="match status" value="1"/>
</dbReference>
<evidence type="ECO:0000256" key="1">
    <source>
        <dbReference type="ARBA" id="ARBA00005781"/>
    </source>
</evidence>
<sequence>MANSITIQEMPIKVGDTVSITYGFVDKGKEKTQVYAGIVLQIRGEGMSKTFTVRKMTKSKIGVERIFPVASPFIKKISVVKKTKNSKAKIGFIRTRSEREIRERLYTK</sequence>
<reference evidence="5 6" key="1">
    <citation type="journal article" date="2016" name="Nat. Commun.">
        <title>Thousands of microbial genomes shed light on interconnected biogeochemical processes in an aquifer system.</title>
        <authorList>
            <person name="Anantharaman K."/>
            <person name="Brown C.T."/>
            <person name="Hug L.A."/>
            <person name="Sharon I."/>
            <person name="Castelle C.J."/>
            <person name="Probst A.J."/>
            <person name="Thomas B.C."/>
            <person name="Singh A."/>
            <person name="Wilkins M.J."/>
            <person name="Karaoz U."/>
            <person name="Brodie E.L."/>
            <person name="Williams K.H."/>
            <person name="Hubbard S.S."/>
            <person name="Banfield J.F."/>
        </authorList>
    </citation>
    <scope>NUCLEOTIDE SEQUENCE [LARGE SCALE GENOMIC DNA]</scope>
</reference>
<comment type="caution">
    <text evidence="5">The sequence shown here is derived from an EMBL/GenBank/DDBJ whole genome shotgun (WGS) entry which is preliminary data.</text>
</comment>
<dbReference type="GO" id="GO:0006412">
    <property type="term" value="P:translation"/>
    <property type="evidence" value="ECO:0007669"/>
    <property type="project" value="InterPro"/>
</dbReference>
<keyword evidence="2" id="KW-0689">Ribosomal protein</keyword>
<name>A0A1F7GER4_9BACT</name>
<dbReference type="InterPro" id="IPR001857">
    <property type="entry name" value="Ribosomal_bL19"/>
</dbReference>
<dbReference type="Pfam" id="PF01245">
    <property type="entry name" value="Ribosomal_L19"/>
    <property type="match status" value="1"/>
</dbReference>
<evidence type="ECO:0000256" key="2">
    <source>
        <dbReference type="ARBA" id="ARBA00022980"/>
    </source>
</evidence>
<dbReference type="Proteomes" id="UP000178372">
    <property type="component" value="Unassembled WGS sequence"/>
</dbReference>
<dbReference type="Gene3D" id="2.30.30.790">
    <property type="match status" value="1"/>
</dbReference>
<dbReference type="SUPFAM" id="SSF50104">
    <property type="entry name" value="Translation proteins SH3-like domain"/>
    <property type="match status" value="1"/>
</dbReference>
<evidence type="ECO:0000256" key="3">
    <source>
        <dbReference type="ARBA" id="ARBA00023274"/>
    </source>
</evidence>
<organism evidence="5 6">
    <name type="scientific">Candidatus Roizmanbacteria bacterium RIFCSPHIGHO2_01_FULL_39_12b</name>
    <dbReference type="NCBI Taxonomy" id="1802030"/>
    <lineage>
        <taxon>Bacteria</taxon>
        <taxon>Candidatus Roizmaniibacteriota</taxon>
    </lineage>
</organism>
<dbReference type="PANTHER" id="PTHR15680">
    <property type="entry name" value="RIBOSOMAL PROTEIN L19"/>
    <property type="match status" value="1"/>
</dbReference>
<keyword evidence="3 4" id="KW-0687">Ribonucleoprotein</keyword>
<dbReference type="InterPro" id="IPR038657">
    <property type="entry name" value="Ribosomal_bL19_sf"/>
</dbReference>
<dbReference type="EMBL" id="MFZF01000001">
    <property type="protein sequence ID" value="OGK17397.1"/>
    <property type="molecule type" value="Genomic_DNA"/>
</dbReference>
<protein>
    <recommendedName>
        <fullName evidence="4">50S ribosomal protein L19</fullName>
    </recommendedName>
</protein>